<dbReference type="Proteomes" id="UP000199501">
    <property type="component" value="Unassembled WGS sequence"/>
</dbReference>
<evidence type="ECO:0000313" key="2">
    <source>
        <dbReference type="Proteomes" id="UP000199501"/>
    </source>
</evidence>
<proteinExistence type="predicted"/>
<organism evidence="1 2">
    <name type="scientific">Actinokineospora iranica</name>
    <dbReference type="NCBI Taxonomy" id="1271860"/>
    <lineage>
        <taxon>Bacteria</taxon>
        <taxon>Bacillati</taxon>
        <taxon>Actinomycetota</taxon>
        <taxon>Actinomycetes</taxon>
        <taxon>Pseudonocardiales</taxon>
        <taxon>Pseudonocardiaceae</taxon>
        <taxon>Actinokineospora</taxon>
    </lineage>
</organism>
<protein>
    <submittedName>
        <fullName evidence="1">Uncharacterized protein</fullName>
    </submittedName>
</protein>
<reference evidence="2" key="1">
    <citation type="submission" date="2016-10" db="EMBL/GenBank/DDBJ databases">
        <authorList>
            <person name="Varghese N."/>
            <person name="Submissions S."/>
        </authorList>
    </citation>
    <scope>NUCLEOTIDE SEQUENCE [LARGE SCALE GENOMIC DNA]</scope>
    <source>
        <strain evidence="2">IBRC-M 10403</strain>
    </source>
</reference>
<dbReference type="OrthoDB" id="10000727at2"/>
<dbReference type="STRING" id="1271860.SAMN05216174_11337"/>
<accession>A0A1G6VQB3</accession>
<gene>
    <name evidence="1" type="ORF">SAMN05216174_11337</name>
</gene>
<dbReference type="EMBL" id="FMZZ01000013">
    <property type="protein sequence ID" value="SDD55739.1"/>
    <property type="molecule type" value="Genomic_DNA"/>
</dbReference>
<evidence type="ECO:0000313" key="1">
    <source>
        <dbReference type="EMBL" id="SDD55739.1"/>
    </source>
</evidence>
<sequence>MTTAAPGRRRDYDRLRRTGMRAADAYREATAGTRPVEYRDGPGDAITLALDNPALSRLVITATAELTDDDDLREFGEFTHADAADTVPVRIAGRTAHFRSTYPLAQRRADLSRLGYARGQAHDLALHQIREDAHLHSTLKARYVRVEVRKAGVLLGDAGIETWLREDEDPRVAMAAVIADHGLFDDALAEARRALPLLIEALSA</sequence>
<name>A0A1G6VQB3_9PSEU</name>
<keyword evidence="2" id="KW-1185">Reference proteome</keyword>
<dbReference type="RefSeq" id="WP_091454824.1">
    <property type="nucleotide sequence ID" value="NZ_FMZZ01000013.1"/>
</dbReference>
<dbReference type="AlphaFoldDB" id="A0A1G6VQB3"/>